<proteinExistence type="predicted"/>
<feature type="compositionally biased region" description="Polar residues" evidence="1">
    <location>
        <begin position="104"/>
        <end position="124"/>
    </location>
</feature>
<feature type="compositionally biased region" description="Acidic residues" evidence="1">
    <location>
        <begin position="399"/>
        <end position="415"/>
    </location>
</feature>
<feature type="compositionally biased region" description="Basic residues" evidence="1">
    <location>
        <begin position="600"/>
        <end position="610"/>
    </location>
</feature>
<feature type="compositionally biased region" description="Basic residues" evidence="1">
    <location>
        <begin position="500"/>
        <end position="514"/>
    </location>
</feature>
<sequence>MNMSSLSNVNGGTKAAKKGKPLKKTAPGGSKSKPKGTSKAQKANVPQEDSASRPPSQAQVIHPAPAPPSPTREESPPAVSSATPEKVQSPPAPLSATYEKVQSPPATLSPTPNQGQLNNFPPQINQSIDEQDQEEVERCEVARLAALQTRKALQERIGFADTVTRIGGEYIHKARATCPRASMVIKRKFWWDVEVIAHLTEDDDTVGGLEVVTAYYKENAPPELEFGNFKFAMWAYMADAEGYKAVEQHTVELLRTLVMPHARHMDSEVYYERFGELFRLDSPVLDPKDCVDDRAELSKFLEHQQASLECQLKNKPAILQFLDECAKHDCQNRLEQQHLDQKHLKLERGLEATIPEQAYRIVLQEEEECVEQKHLEQERLEWKRIEQECCRQEEREQEQQDEPEELGSEGQEVDQDSIYSSKLNSVGDLTHSNEEDIPIRHWSSRHPRRSKGSLEVDSNDANSTLFDGNKDEENRPLRCLKRCRSTDNSSDQEPNVGHQAKTKVKPKPRGKAKGQSKATATGFFRIFSQGKRPSFAVEKDLGKNRIPGVYFGRKITCEIVSEWPGAARRKRKDFTVAKATEEVLLNSSDQEPDVGQQAKVKPRPRGKSQGKRPSEWRDDDKEIPSNDPLMAKGPLPKSVKNEIDTAHAKFKAEIAVIAHKSGRKLQSCYNYLDANNQVPRATNCFNIFQIWYGVHSEKCRKPGVTASEWTKIVTKEYYAFLRNNLSEGEFHDNEARQHVLKEQFEWYETNMENFIEAKKKKGKMSNLLQKIMRPFIALVCYHIGGYAIHEDHEPLTWVAMTDLQKIRETRGTQMHAQAADLRALVR</sequence>
<feature type="region of interest" description="Disordered" evidence="1">
    <location>
        <begin position="1"/>
        <end position="124"/>
    </location>
</feature>
<evidence type="ECO:0000313" key="3">
    <source>
        <dbReference type="Proteomes" id="UP000799118"/>
    </source>
</evidence>
<name>A0A6A4GYT4_9AGAR</name>
<feature type="compositionally biased region" description="Basic and acidic residues" evidence="1">
    <location>
        <begin position="612"/>
        <end position="624"/>
    </location>
</feature>
<dbReference type="Proteomes" id="UP000799118">
    <property type="component" value="Unassembled WGS sequence"/>
</dbReference>
<keyword evidence="3" id="KW-1185">Reference proteome</keyword>
<feature type="region of interest" description="Disordered" evidence="1">
    <location>
        <begin position="394"/>
        <end position="518"/>
    </location>
</feature>
<accession>A0A6A4GYT4</accession>
<dbReference type="AlphaFoldDB" id="A0A6A4GYT4"/>
<gene>
    <name evidence="2" type="ORF">BT96DRAFT_946289</name>
</gene>
<feature type="compositionally biased region" description="Polar residues" evidence="1">
    <location>
        <begin position="1"/>
        <end position="10"/>
    </location>
</feature>
<evidence type="ECO:0000256" key="1">
    <source>
        <dbReference type="SAM" id="MobiDB-lite"/>
    </source>
</evidence>
<feature type="region of interest" description="Disordered" evidence="1">
    <location>
        <begin position="585"/>
        <end position="635"/>
    </location>
</feature>
<feature type="compositionally biased region" description="Polar residues" evidence="1">
    <location>
        <begin position="47"/>
        <end position="59"/>
    </location>
</feature>
<feature type="compositionally biased region" description="Basic residues" evidence="1">
    <location>
        <begin position="442"/>
        <end position="451"/>
    </location>
</feature>
<reference evidence="2" key="1">
    <citation type="journal article" date="2019" name="Environ. Microbiol.">
        <title>Fungal ecological strategies reflected in gene transcription - a case study of two litter decomposers.</title>
        <authorList>
            <person name="Barbi F."/>
            <person name="Kohler A."/>
            <person name="Barry K."/>
            <person name="Baskaran P."/>
            <person name="Daum C."/>
            <person name="Fauchery L."/>
            <person name="Ihrmark K."/>
            <person name="Kuo A."/>
            <person name="LaButti K."/>
            <person name="Lipzen A."/>
            <person name="Morin E."/>
            <person name="Grigoriev I.V."/>
            <person name="Henrissat B."/>
            <person name="Lindahl B."/>
            <person name="Martin F."/>
        </authorList>
    </citation>
    <scope>NUCLEOTIDE SEQUENCE</scope>
    <source>
        <strain evidence="2">JB14</strain>
    </source>
</reference>
<dbReference type="EMBL" id="ML769665">
    <property type="protein sequence ID" value="KAE9390244.1"/>
    <property type="molecule type" value="Genomic_DNA"/>
</dbReference>
<dbReference type="OrthoDB" id="3062339at2759"/>
<evidence type="ECO:0000313" key="2">
    <source>
        <dbReference type="EMBL" id="KAE9390244.1"/>
    </source>
</evidence>
<protein>
    <submittedName>
        <fullName evidence="2">Uncharacterized protein</fullName>
    </submittedName>
</protein>
<feature type="compositionally biased region" description="Low complexity" evidence="1">
    <location>
        <begin position="24"/>
        <end position="40"/>
    </location>
</feature>
<organism evidence="2 3">
    <name type="scientific">Gymnopus androsaceus JB14</name>
    <dbReference type="NCBI Taxonomy" id="1447944"/>
    <lineage>
        <taxon>Eukaryota</taxon>
        <taxon>Fungi</taxon>
        <taxon>Dikarya</taxon>
        <taxon>Basidiomycota</taxon>
        <taxon>Agaricomycotina</taxon>
        <taxon>Agaricomycetes</taxon>
        <taxon>Agaricomycetidae</taxon>
        <taxon>Agaricales</taxon>
        <taxon>Marasmiineae</taxon>
        <taxon>Omphalotaceae</taxon>
        <taxon>Gymnopus</taxon>
    </lineage>
</organism>